<keyword evidence="10" id="KW-1185">Reference proteome</keyword>
<dbReference type="PIRSF" id="PIRSF000350">
    <property type="entry name" value="Mercury_reductase_MerA"/>
    <property type="match status" value="1"/>
</dbReference>
<sequence length="510" mass="52498">MEREVDVVVVGGGPVGENVADRARAAGLEVVLVEHQLVGGECSYWACVPSKTLLRSAAALRAAKRVAGSAEAVTGTLDVAAVLKRRDYWVSDWSDTGAVGWLESVGIELERGHGRLAGERRVIVGRDGTEPLTLVARHAVAVSPGSDPVIPPIPGLAGARPWTSRDATSVRHPPRRLAIIGGGVVAAEMATAYAGFGIEVTVLARSSLLRNMEPFAGDAVVAGLRGLGASVRVGASVTGVGRNDADEVIVTLDDGSTVIADEVLVATGRRPRTTALGVESVGLEPGTWIDVDDTMLVTGATGNAERPWLYAVGDVNHRALLTHQGKYQARATGDLIAARALGRPVDTAPWGAHVATADHSAVPEVVFAEPECVSVGFTAAAAERAGRSVRVADVELGAVSGAGILADDYEGRARLVVDAHAGTVIGATFVGQDVAELLQAATIAIVGEVPVDRLWHAVPAFPTVSEAWLRLLEALGRPGSPATQVASGDRRDDLATDGPGVTAGDGEAAA</sequence>
<dbReference type="InterPro" id="IPR050151">
    <property type="entry name" value="Class-I_Pyr_Nuc-Dis_Oxidored"/>
</dbReference>
<dbReference type="Gene3D" id="3.30.390.30">
    <property type="match status" value="1"/>
</dbReference>
<dbReference type="SUPFAM" id="SSF51905">
    <property type="entry name" value="FAD/NAD(P)-binding domain"/>
    <property type="match status" value="1"/>
</dbReference>
<dbReference type="PRINTS" id="PR00368">
    <property type="entry name" value="FADPNR"/>
</dbReference>
<dbReference type="InterPro" id="IPR023753">
    <property type="entry name" value="FAD/NAD-binding_dom"/>
</dbReference>
<evidence type="ECO:0000313" key="10">
    <source>
        <dbReference type="Proteomes" id="UP001500506"/>
    </source>
</evidence>
<dbReference type="PANTHER" id="PTHR22912:SF151">
    <property type="entry name" value="DIHYDROLIPOYL DEHYDROGENASE, MITOCHONDRIAL"/>
    <property type="match status" value="1"/>
</dbReference>
<name>A0ABN2K5J8_9MICO</name>
<comment type="similarity">
    <text evidence="2">Belongs to the class-I pyridine nucleotide-disulfide oxidoreductase family.</text>
</comment>
<dbReference type="Pfam" id="PF02852">
    <property type="entry name" value="Pyr_redox_dim"/>
    <property type="match status" value="1"/>
</dbReference>
<comment type="caution">
    <text evidence="9">The sequence shown here is derived from an EMBL/GenBank/DDBJ whole genome shotgun (WGS) entry which is preliminary data.</text>
</comment>
<evidence type="ECO:0000256" key="3">
    <source>
        <dbReference type="ARBA" id="ARBA00022630"/>
    </source>
</evidence>
<dbReference type="InterPro" id="IPR036188">
    <property type="entry name" value="FAD/NAD-bd_sf"/>
</dbReference>
<dbReference type="Pfam" id="PF07992">
    <property type="entry name" value="Pyr_redox_2"/>
    <property type="match status" value="1"/>
</dbReference>
<dbReference type="InterPro" id="IPR001100">
    <property type="entry name" value="Pyr_nuc-diS_OxRdtase"/>
</dbReference>
<evidence type="ECO:0000256" key="4">
    <source>
        <dbReference type="ARBA" id="ARBA00022827"/>
    </source>
</evidence>
<dbReference type="InterPro" id="IPR016156">
    <property type="entry name" value="FAD/NAD-linked_Rdtase_dimer_sf"/>
</dbReference>
<dbReference type="SUPFAM" id="SSF55424">
    <property type="entry name" value="FAD/NAD-linked reductases, dimerisation (C-terminal) domain"/>
    <property type="match status" value="1"/>
</dbReference>
<keyword evidence="5" id="KW-0520">NAD</keyword>
<dbReference type="PRINTS" id="PR00411">
    <property type="entry name" value="PNDRDTASEI"/>
</dbReference>
<reference evidence="9 10" key="1">
    <citation type="journal article" date="2019" name="Int. J. Syst. Evol. Microbiol.">
        <title>The Global Catalogue of Microorganisms (GCM) 10K type strain sequencing project: providing services to taxonomists for standard genome sequencing and annotation.</title>
        <authorList>
            <consortium name="The Broad Institute Genomics Platform"/>
            <consortium name="The Broad Institute Genome Sequencing Center for Infectious Disease"/>
            <person name="Wu L."/>
            <person name="Ma J."/>
        </authorList>
    </citation>
    <scope>NUCLEOTIDE SEQUENCE [LARGE SCALE GENOMIC DNA]</scope>
    <source>
        <strain evidence="9 10">JCM 14319</strain>
    </source>
</reference>
<keyword evidence="4" id="KW-0274">FAD</keyword>
<dbReference type="EMBL" id="BAAANH010000001">
    <property type="protein sequence ID" value="GAA1748792.1"/>
    <property type="molecule type" value="Genomic_DNA"/>
</dbReference>
<dbReference type="PANTHER" id="PTHR22912">
    <property type="entry name" value="DISULFIDE OXIDOREDUCTASE"/>
    <property type="match status" value="1"/>
</dbReference>
<gene>
    <name evidence="9" type="ORF">GCM10009747_02450</name>
</gene>
<feature type="domain" description="Pyridine nucleotide-disulphide oxidoreductase dimerisation" evidence="7">
    <location>
        <begin position="362"/>
        <end position="468"/>
    </location>
</feature>
<feature type="domain" description="FAD/NAD(P)-binding" evidence="8">
    <location>
        <begin position="6"/>
        <end position="323"/>
    </location>
</feature>
<dbReference type="InterPro" id="IPR004099">
    <property type="entry name" value="Pyr_nucl-diS_OxRdtase_dimer"/>
</dbReference>
<organism evidence="9 10">
    <name type="scientific">Agromyces humatus</name>
    <dbReference type="NCBI Taxonomy" id="279573"/>
    <lineage>
        <taxon>Bacteria</taxon>
        <taxon>Bacillati</taxon>
        <taxon>Actinomycetota</taxon>
        <taxon>Actinomycetes</taxon>
        <taxon>Micrococcales</taxon>
        <taxon>Microbacteriaceae</taxon>
        <taxon>Agromyces</taxon>
    </lineage>
</organism>
<dbReference type="Gene3D" id="3.50.50.60">
    <property type="entry name" value="FAD/NAD(P)-binding domain"/>
    <property type="match status" value="2"/>
</dbReference>
<evidence type="ECO:0000259" key="7">
    <source>
        <dbReference type="Pfam" id="PF02852"/>
    </source>
</evidence>
<comment type="cofactor">
    <cofactor evidence="1">
        <name>FAD</name>
        <dbReference type="ChEBI" id="CHEBI:57692"/>
    </cofactor>
</comment>
<feature type="region of interest" description="Disordered" evidence="6">
    <location>
        <begin position="479"/>
        <end position="510"/>
    </location>
</feature>
<accession>A0ABN2K5J8</accession>
<evidence type="ECO:0000256" key="5">
    <source>
        <dbReference type="ARBA" id="ARBA00023027"/>
    </source>
</evidence>
<proteinExistence type="inferred from homology"/>
<evidence type="ECO:0000256" key="1">
    <source>
        <dbReference type="ARBA" id="ARBA00001974"/>
    </source>
</evidence>
<evidence type="ECO:0000256" key="2">
    <source>
        <dbReference type="ARBA" id="ARBA00007532"/>
    </source>
</evidence>
<evidence type="ECO:0000256" key="6">
    <source>
        <dbReference type="SAM" id="MobiDB-lite"/>
    </source>
</evidence>
<dbReference type="RefSeq" id="WP_232496699.1">
    <property type="nucleotide sequence ID" value="NZ_BAAANH010000001.1"/>
</dbReference>
<keyword evidence="3" id="KW-0285">Flavoprotein</keyword>
<evidence type="ECO:0000259" key="8">
    <source>
        <dbReference type="Pfam" id="PF07992"/>
    </source>
</evidence>
<dbReference type="Proteomes" id="UP001500506">
    <property type="component" value="Unassembled WGS sequence"/>
</dbReference>
<evidence type="ECO:0000313" key="9">
    <source>
        <dbReference type="EMBL" id="GAA1748792.1"/>
    </source>
</evidence>
<protein>
    <submittedName>
        <fullName evidence="9">NAD(P)/FAD-dependent oxidoreductase</fullName>
    </submittedName>
</protein>